<organism evidence="4 5">
    <name type="scientific">Paraburkholderia silvatlantica</name>
    <dbReference type="NCBI Taxonomy" id="321895"/>
    <lineage>
        <taxon>Bacteria</taxon>
        <taxon>Pseudomonadati</taxon>
        <taxon>Pseudomonadota</taxon>
        <taxon>Betaproteobacteria</taxon>
        <taxon>Burkholderiales</taxon>
        <taxon>Burkholderiaceae</taxon>
        <taxon>Paraburkholderia</taxon>
    </lineage>
</organism>
<dbReference type="CDD" id="cd24098">
    <property type="entry name" value="ASKHA_NBD_TobZ_N"/>
    <property type="match status" value="1"/>
</dbReference>
<reference evidence="4 5" key="1">
    <citation type="submission" date="2018-06" db="EMBL/GenBank/DDBJ databases">
        <title>Genomic Encyclopedia of Type Strains, Phase IV (KMG-V): Genome sequencing to study the core and pangenomes of soil and plant-associated prokaryotes.</title>
        <authorList>
            <person name="Whitman W."/>
        </authorList>
    </citation>
    <scope>NUCLEOTIDE SEQUENCE [LARGE SCALE GENOMIC DNA]</scope>
    <source>
        <strain evidence="4 5">SRCL-318</strain>
    </source>
</reference>
<evidence type="ECO:0000259" key="2">
    <source>
        <dbReference type="Pfam" id="PF02543"/>
    </source>
</evidence>
<gene>
    <name evidence="4" type="ORF">C7410_11310</name>
</gene>
<dbReference type="Gene3D" id="3.90.870.20">
    <property type="entry name" value="Carbamoyltransferase, C-terminal domain"/>
    <property type="match status" value="1"/>
</dbReference>
<evidence type="ECO:0000313" key="5">
    <source>
        <dbReference type="Proteomes" id="UP000247772"/>
    </source>
</evidence>
<proteinExistence type="inferred from homology"/>
<protein>
    <submittedName>
        <fullName evidence="4">Carbamoyltransferase</fullName>
    </submittedName>
</protein>
<feature type="domain" description="Carbamoyltransferase" evidence="2">
    <location>
        <begin position="124"/>
        <end position="326"/>
    </location>
</feature>
<name>A0A2V4UB38_9BURK</name>
<dbReference type="InterPro" id="IPR038152">
    <property type="entry name" value="Carbam_trans_C_sf"/>
</dbReference>
<dbReference type="SUPFAM" id="SSF53067">
    <property type="entry name" value="Actin-like ATPase domain"/>
    <property type="match status" value="1"/>
</dbReference>
<sequence length="553" mass="58688">MIAARLTPPPEPSKQAHLMSTAFTSSISGNARAGGVLGLQPGPAADAGAAWVLSAHGARAVAHASQERLDRIKHSNAYPSDAMAACRSALGLPEHARPALVARVAGGGATFPPQHFRNVAQLDVEHALCHAAAGYYCSPFDEAAILVVDGHRRDQGARHASQSVWIARGKRIEEVARSTSCGIGALYEAVTQAIGFGARETGKTMGLAPYGDPARAPVFRGRFDGLDVDYSADCDAHGSHLRHAPSLPDEAARAALAYAAQRECERAMLHLARTVRAMTGVRHLCLAGNVSLNGRANDLVWRQAGFDAVFAGPAGADCGTSLGAALWGWHGVLGEPFRPGPFSPYGGKPYDLASVEAALAAMPPHLRYRETRGTPAQLAGQAARLLAAGRCVALHAGRAEMGPRALGNRSLLMSPERASARERMNLDVKRREAFRPFAPCVPAEDAARYFELDLASPYMLRICPVRPAWRARLAAVTHVDGTARPQTVSQQDNPGLHALLRAFERETGIAVLLNTSFNVAGEPLVESPSDALRGFAQNDIDALLIGKCLLEKI</sequence>
<evidence type="ECO:0000256" key="1">
    <source>
        <dbReference type="ARBA" id="ARBA00006129"/>
    </source>
</evidence>
<dbReference type="Pfam" id="PF02543">
    <property type="entry name" value="Carbam_trans_N"/>
    <property type="match status" value="1"/>
</dbReference>
<dbReference type="InterPro" id="IPR003696">
    <property type="entry name" value="Carbtransf_dom"/>
</dbReference>
<dbReference type="Pfam" id="PF16861">
    <property type="entry name" value="Carbam_trans_C"/>
    <property type="match status" value="1"/>
</dbReference>
<dbReference type="GO" id="GO:0016740">
    <property type="term" value="F:transferase activity"/>
    <property type="evidence" value="ECO:0007669"/>
    <property type="project" value="UniProtKB-KW"/>
</dbReference>
<dbReference type="Proteomes" id="UP000247772">
    <property type="component" value="Unassembled WGS sequence"/>
</dbReference>
<dbReference type="AlphaFoldDB" id="A0A2V4UB38"/>
<dbReference type="InterPro" id="IPR051338">
    <property type="entry name" value="NodU/CmcH_Carbamoyltrnsfr"/>
</dbReference>
<dbReference type="InterPro" id="IPR031730">
    <property type="entry name" value="Carbam_trans_C"/>
</dbReference>
<evidence type="ECO:0000313" key="4">
    <source>
        <dbReference type="EMBL" id="PYE21587.1"/>
    </source>
</evidence>
<dbReference type="InterPro" id="IPR043129">
    <property type="entry name" value="ATPase_NBD"/>
</dbReference>
<dbReference type="PANTHER" id="PTHR34847:SF1">
    <property type="entry name" value="NODULATION PROTEIN U"/>
    <property type="match status" value="1"/>
</dbReference>
<dbReference type="EMBL" id="QJSQ01000013">
    <property type="protein sequence ID" value="PYE21587.1"/>
    <property type="molecule type" value="Genomic_DNA"/>
</dbReference>
<feature type="domain" description="Carbamoyltransferase C-terminal" evidence="3">
    <location>
        <begin position="383"/>
        <end position="552"/>
    </location>
</feature>
<accession>A0A2V4UB38</accession>
<evidence type="ECO:0000259" key="3">
    <source>
        <dbReference type="Pfam" id="PF16861"/>
    </source>
</evidence>
<comment type="similarity">
    <text evidence="1">Belongs to the NodU/CmcH family.</text>
</comment>
<dbReference type="Gene3D" id="3.30.420.40">
    <property type="match status" value="1"/>
</dbReference>
<dbReference type="PANTHER" id="PTHR34847">
    <property type="entry name" value="NODULATION PROTEIN U"/>
    <property type="match status" value="1"/>
</dbReference>
<keyword evidence="4" id="KW-0808">Transferase</keyword>
<comment type="caution">
    <text evidence="4">The sequence shown here is derived from an EMBL/GenBank/DDBJ whole genome shotgun (WGS) entry which is preliminary data.</text>
</comment>